<evidence type="ECO:0000313" key="7">
    <source>
        <dbReference type="EMBL" id="OZI29975.1"/>
    </source>
</evidence>
<dbReference type="Gene3D" id="1.10.10.10">
    <property type="entry name" value="Winged helix-like DNA-binding domain superfamily/Winged helix DNA-binding domain"/>
    <property type="match status" value="1"/>
</dbReference>
<dbReference type="InterPro" id="IPR005119">
    <property type="entry name" value="LysR_subst-bd"/>
</dbReference>
<evidence type="ECO:0000256" key="5">
    <source>
        <dbReference type="SAM" id="MobiDB-lite"/>
    </source>
</evidence>
<accession>A0A261RYI0</accession>
<dbReference type="GO" id="GO:0005829">
    <property type="term" value="C:cytosol"/>
    <property type="evidence" value="ECO:0007669"/>
    <property type="project" value="TreeGrafter"/>
</dbReference>
<sequence>MAMRRARRGGVFTRAARNVGRIAGQCVTLAGVTTFPMDSKAMPTRPPVRGDSHGAGRPLLSPTLTARLKLRHLSCFLEVAEGGSLGAAAARLHVTESAVSKTIGELEDILGAQLFERLRKGMRPTAIGAGFGQQAREILQRLQSAADQAANGGSRRPATLRMGAMPIASAIYLPPVLQDFVERFPRCLVEVAVGPKDALLDDLRQGKVDVIIGRLPPFEDMAGLSFEQIMLDQYVFAVARNHPLARRKRLSMQDLMAYTLVTPPRQTVVWDEVRRLFLAKGIGEPPRVIEILDLNFASAFTLRHKAVWIASRSFLLARELVGPLHILPLDTAMLEAPIGLIRRAEAARDDTQALLAELVRRHRASPGQG</sequence>
<dbReference type="PANTHER" id="PTHR30419:SF8">
    <property type="entry name" value="NITROGEN ASSIMILATION TRANSCRIPTIONAL ACTIVATOR-RELATED"/>
    <property type="match status" value="1"/>
</dbReference>
<evidence type="ECO:0000256" key="3">
    <source>
        <dbReference type="ARBA" id="ARBA00023125"/>
    </source>
</evidence>
<feature type="region of interest" description="Disordered" evidence="5">
    <location>
        <begin position="38"/>
        <end position="59"/>
    </location>
</feature>
<comment type="similarity">
    <text evidence="1">Belongs to the LysR transcriptional regulatory family.</text>
</comment>
<keyword evidence="3" id="KW-0238">DNA-binding</keyword>
<dbReference type="InterPro" id="IPR036390">
    <property type="entry name" value="WH_DNA-bd_sf"/>
</dbReference>
<proteinExistence type="inferred from homology"/>
<dbReference type="OrthoDB" id="9814165at2"/>
<dbReference type="PANTHER" id="PTHR30419">
    <property type="entry name" value="HTH-TYPE TRANSCRIPTIONAL REGULATOR YBHD"/>
    <property type="match status" value="1"/>
</dbReference>
<evidence type="ECO:0000256" key="1">
    <source>
        <dbReference type="ARBA" id="ARBA00009437"/>
    </source>
</evidence>
<keyword evidence="4" id="KW-0804">Transcription</keyword>
<dbReference type="FunFam" id="1.10.10.10:FF:000001">
    <property type="entry name" value="LysR family transcriptional regulator"/>
    <property type="match status" value="1"/>
</dbReference>
<dbReference type="InterPro" id="IPR000847">
    <property type="entry name" value="LysR_HTH_N"/>
</dbReference>
<gene>
    <name evidence="7" type="ORF">CAL29_18000</name>
</gene>
<dbReference type="SUPFAM" id="SSF46785">
    <property type="entry name" value="Winged helix' DNA-binding domain"/>
    <property type="match status" value="1"/>
</dbReference>
<reference evidence="8" key="1">
    <citation type="submission" date="2017-05" db="EMBL/GenBank/DDBJ databases">
        <title>Complete and WGS of Bordetella genogroups.</title>
        <authorList>
            <person name="Spilker T."/>
            <person name="Lipuma J."/>
        </authorList>
    </citation>
    <scope>NUCLEOTIDE SEQUENCE [LARGE SCALE GENOMIC DNA]</scope>
    <source>
        <strain evidence="8">AU16122</strain>
    </source>
</reference>
<evidence type="ECO:0000256" key="2">
    <source>
        <dbReference type="ARBA" id="ARBA00023015"/>
    </source>
</evidence>
<dbReference type="GO" id="GO:0003700">
    <property type="term" value="F:DNA-binding transcription factor activity"/>
    <property type="evidence" value="ECO:0007669"/>
    <property type="project" value="InterPro"/>
</dbReference>
<organism evidence="7 8">
    <name type="scientific">Bordetella genomosp. 10</name>
    <dbReference type="NCBI Taxonomy" id="1416804"/>
    <lineage>
        <taxon>Bacteria</taxon>
        <taxon>Pseudomonadati</taxon>
        <taxon>Pseudomonadota</taxon>
        <taxon>Betaproteobacteria</taxon>
        <taxon>Burkholderiales</taxon>
        <taxon>Alcaligenaceae</taxon>
        <taxon>Bordetella</taxon>
    </lineage>
</organism>
<dbReference type="PRINTS" id="PR00039">
    <property type="entry name" value="HTHLYSR"/>
</dbReference>
<evidence type="ECO:0000313" key="8">
    <source>
        <dbReference type="Proteomes" id="UP000216020"/>
    </source>
</evidence>
<dbReference type="Gene3D" id="3.40.190.290">
    <property type="match status" value="1"/>
</dbReference>
<dbReference type="AlphaFoldDB" id="A0A261RYI0"/>
<keyword evidence="2" id="KW-0805">Transcription regulation</keyword>
<dbReference type="Proteomes" id="UP000216020">
    <property type="component" value="Unassembled WGS sequence"/>
</dbReference>
<evidence type="ECO:0000256" key="4">
    <source>
        <dbReference type="ARBA" id="ARBA00023163"/>
    </source>
</evidence>
<evidence type="ECO:0000259" key="6">
    <source>
        <dbReference type="PROSITE" id="PS50931"/>
    </source>
</evidence>
<dbReference type="GO" id="GO:0003677">
    <property type="term" value="F:DNA binding"/>
    <property type="evidence" value="ECO:0007669"/>
    <property type="project" value="UniProtKB-KW"/>
</dbReference>
<dbReference type="InterPro" id="IPR036388">
    <property type="entry name" value="WH-like_DNA-bd_sf"/>
</dbReference>
<keyword evidence="8" id="KW-1185">Reference proteome</keyword>
<dbReference type="PROSITE" id="PS50931">
    <property type="entry name" value="HTH_LYSR"/>
    <property type="match status" value="1"/>
</dbReference>
<dbReference type="Pfam" id="PF03466">
    <property type="entry name" value="LysR_substrate"/>
    <property type="match status" value="1"/>
</dbReference>
<name>A0A261RYI0_9BORD</name>
<dbReference type="SUPFAM" id="SSF53850">
    <property type="entry name" value="Periplasmic binding protein-like II"/>
    <property type="match status" value="1"/>
</dbReference>
<protein>
    <recommendedName>
        <fullName evidence="6">HTH lysR-type domain-containing protein</fullName>
    </recommendedName>
</protein>
<comment type="caution">
    <text evidence="7">The sequence shown here is derived from an EMBL/GenBank/DDBJ whole genome shotgun (WGS) entry which is preliminary data.</text>
</comment>
<feature type="domain" description="HTH lysR-type" evidence="6">
    <location>
        <begin position="68"/>
        <end position="125"/>
    </location>
</feature>
<dbReference type="InterPro" id="IPR050950">
    <property type="entry name" value="HTH-type_LysR_regulators"/>
</dbReference>
<dbReference type="Pfam" id="PF00126">
    <property type="entry name" value="HTH_1"/>
    <property type="match status" value="1"/>
</dbReference>
<dbReference type="EMBL" id="NEVM01000005">
    <property type="protein sequence ID" value="OZI29975.1"/>
    <property type="molecule type" value="Genomic_DNA"/>
</dbReference>